<dbReference type="Gene3D" id="6.10.140.2220">
    <property type="match status" value="1"/>
</dbReference>
<evidence type="ECO:0008006" key="4">
    <source>
        <dbReference type="Google" id="ProtNLM"/>
    </source>
</evidence>
<feature type="compositionally biased region" description="Low complexity" evidence="1">
    <location>
        <begin position="191"/>
        <end position="211"/>
    </location>
</feature>
<dbReference type="EMBL" id="JBBJCI010000120">
    <property type="protein sequence ID" value="KAK7248118.1"/>
    <property type="molecule type" value="Genomic_DNA"/>
</dbReference>
<accession>A0ABR1G4L1</accession>
<feature type="region of interest" description="Disordered" evidence="1">
    <location>
        <begin position="187"/>
        <end position="211"/>
    </location>
</feature>
<organism evidence="2 3">
    <name type="scientific">Aureococcus anophagefferens</name>
    <name type="common">Harmful bloom alga</name>
    <dbReference type="NCBI Taxonomy" id="44056"/>
    <lineage>
        <taxon>Eukaryota</taxon>
        <taxon>Sar</taxon>
        <taxon>Stramenopiles</taxon>
        <taxon>Ochrophyta</taxon>
        <taxon>Pelagophyceae</taxon>
        <taxon>Pelagomonadales</taxon>
        <taxon>Pelagomonadaceae</taxon>
        <taxon>Aureococcus</taxon>
    </lineage>
</organism>
<evidence type="ECO:0000313" key="2">
    <source>
        <dbReference type="EMBL" id="KAK7248118.1"/>
    </source>
</evidence>
<evidence type="ECO:0000313" key="3">
    <source>
        <dbReference type="Proteomes" id="UP001363151"/>
    </source>
</evidence>
<evidence type="ECO:0000256" key="1">
    <source>
        <dbReference type="SAM" id="MobiDB-lite"/>
    </source>
</evidence>
<proteinExistence type="predicted"/>
<gene>
    <name evidence="2" type="ORF">SO694_00080060</name>
</gene>
<protein>
    <recommendedName>
        <fullName evidence="4">MYND-type domain-containing protein</fullName>
    </recommendedName>
</protein>
<sequence>MRVSFSAQTRSDGETCSWCKLVGVQDVERTKLTYCRPCWRARRVCVNYCSRRCQADAWRAGHKVECASTSWSPAQHGKHDPVVRAYVARLTNDVMVRTLMWRREPSYAKRLYLNRVLPYLLTYDADVPRGWAPEPRLFRPELRTYVSRLTNEVACYLLMFRRERRVARVLWKERILPFLLDGGTRPPPSWRGAGPAATRPLPAAAPGAPGL</sequence>
<name>A0ABR1G4L1_AURAN</name>
<comment type="caution">
    <text evidence="2">The sequence shown here is derived from an EMBL/GenBank/DDBJ whole genome shotgun (WGS) entry which is preliminary data.</text>
</comment>
<reference evidence="2 3" key="1">
    <citation type="submission" date="2024-03" db="EMBL/GenBank/DDBJ databases">
        <title>Aureococcus anophagefferens CCMP1851 and Kratosvirus quantuckense: Draft genome of a second virus-susceptible host strain in the model system.</title>
        <authorList>
            <person name="Chase E."/>
            <person name="Truchon A.R."/>
            <person name="Schepens W."/>
            <person name="Wilhelm S.W."/>
        </authorList>
    </citation>
    <scope>NUCLEOTIDE SEQUENCE [LARGE SCALE GENOMIC DNA]</scope>
    <source>
        <strain evidence="2 3">CCMP1851</strain>
    </source>
</reference>
<dbReference type="Proteomes" id="UP001363151">
    <property type="component" value="Unassembled WGS sequence"/>
</dbReference>
<keyword evidence="3" id="KW-1185">Reference proteome</keyword>